<organism evidence="1 2">
    <name type="scientific">Leptospira noguchii str. 2001034031</name>
    <dbReference type="NCBI Taxonomy" id="1193053"/>
    <lineage>
        <taxon>Bacteria</taxon>
        <taxon>Pseudomonadati</taxon>
        <taxon>Spirochaetota</taxon>
        <taxon>Spirochaetia</taxon>
        <taxon>Leptospirales</taxon>
        <taxon>Leptospiraceae</taxon>
        <taxon>Leptospira</taxon>
    </lineage>
</organism>
<dbReference type="InterPro" id="IPR047768">
    <property type="entry name" value="Tn5p-like"/>
</dbReference>
<evidence type="ECO:0000313" key="2">
    <source>
        <dbReference type="Proteomes" id="UP000012138"/>
    </source>
</evidence>
<comment type="caution">
    <text evidence="1">The sequence shown here is derived from an EMBL/GenBank/DDBJ whole genome shotgun (WGS) entry which is preliminary data.</text>
</comment>
<dbReference type="AlphaFoldDB" id="M6YAH0"/>
<dbReference type="PANTHER" id="PTHR37319">
    <property type="entry name" value="TRANSPOSASE"/>
    <property type="match status" value="1"/>
</dbReference>
<dbReference type="SUPFAM" id="SSF53098">
    <property type="entry name" value="Ribonuclease H-like"/>
    <property type="match status" value="1"/>
</dbReference>
<sequence length="97" mass="11098">MVLSDTTEIYYRKRDRVEGLGPMNSEYNQGLLLHSSIAFTTDGIPLGILDLKMWSRTVLGGNRSQDGRQMSIEYKESVKWIQGYRALCEFSKESDSK</sequence>
<dbReference type="InterPro" id="IPR012337">
    <property type="entry name" value="RNaseH-like_sf"/>
</dbReference>
<protein>
    <submittedName>
        <fullName evidence="1">Uncharacterized protein</fullName>
    </submittedName>
</protein>
<reference evidence="1 2" key="1">
    <citation type="submission" date="2013-01" db="EMBL/GenBank/DDBJ databases">
        <authorList>
            <person name="Harkins D.M."/>
            <person name="Durkin A.S."/>
            <person name="Brinkac L.M."/>
            <person name="Haft D.H."/>
            <person name="Selengut J.D."/>
            <person name="Sanka R."/>
            <person name="DePew J."/>
            <person name="Purushe J."/>
            <person name="Whelen A.C."/>
            <person name="Vinetz J.M."/>
            <person name="Sutton G.G."/>
            <person name="Nierman W.C."/>
            <person name="Fouts D.E."/>
        </authorList>
    </citation>
    <scope>NUCLEOTIDE SEQUENCE [LARGE SCALE GENOMIC DNA]</scope>
    <source>
        <strain evidence="1 2">2001034031</strain>
    </source>
</reference>
<dbReference type="PANTHER" id="PTHR37319:SF1">
    <property type="entry name" value="TRANSPOSASE TN5 DIMERISATION DOMAIN-CONTAINING PROTEIN"/>
    <property type="match status" value="1"/>
</dbReference>
<name>M6YAH0_9LEPT</name>
<dbReference type="Gene3D" id="3.90.350.10">
    <property type="entry name" value="Transposase Inhibitor Protein From Tn5, Chain A, domain 1"/>
    <property type="match status" value="1"/>
</dbReference>
<dbReference type="Proteomes" id="UP000012138">
    <property type="component" value="Unassembled WGS sequence"/>
</dbReference>
<dbReference type="EMBL" id="AKXB02000031">
    <property type="protein sequence ID" value="EMO90750.1"/>
    <property type="molecule type" value="Genomic_DNA"/>
</dbReference>
<accession>M6YAH0</accession>
<evidence type="ECO:0000313" key="1">
    <source>
        <dbReference type="EMBL" id="EMO90750.1"/>
    </source>
</evidence>
<gene>
    <name evidence="1" type="ORF">LEP1GSC024_1262</name>
</gene>
<proteinExistence type="predicted"/>